<dbReference type="PANTHER" id="PTHR10551">
    <property type="entry name" value="FASCIN"/>
    <property type="match status" value="1"/>
</dbReference>
<keyword evidence="4 6" id="KW-0009">Actin-binding</keyword>
<keyword evidence="8" id="KW-1185">Reference proteome</keyword>
<keyword evidence="3 6" id="KW-0963">Cytoplasm</keyword>
<dbReference type="InterPro" id="IPR024703">
    <property type="entry name" value="Fascin_metazoans"/>
</dbReference>
<dbReference type="RefSeq" id="XP_022243490.1">
    <property type="nucleotide sequence ID" value="XM_022387782.1"/>
</dbReference>
<name>A0ABM1SIN4_LIMPO</name>
<evidence type="ECO:0000256" key="6">
    <source>
        <dbReference type="PIRNR" id="PIRNR005682"/>
    </source>
</evidence>
<evidence type="ECO:0000256" key="5">
    <source>
        <dbReference type="ARBA" id="ARBA00023212"/>
    </source>
</evidence>
<protein>
    <recommendedName>
        <fullName evidence="6">Fascin</fullName>
    </recommendedName>
</protein>
<comment type="subcellular location">
    <subcellularLocation>
        <location evidence="1 6">Cytoplasm</location>
        <location evidence="1 6">Cytoskeleton</location>
    </subcellularLocation>
</comment>
<dbReference type="SUPFAM" id="SSF50405">
    <property type="entry name" value="Actin-crosslinking proteins"/>
    <property type="match status" value="4"/>
</dbReference>
<comment type="similarity">
    <text evidence="2 6">Belongs to the fascin family.</text>
</comment>
<dbReference type="InterPro" id="IPR008999">
    <property type="entry name" value="Actin-crosslinking"/>
</dbReference>
<evidence type="ECO:0000256" key="2">
    <source>
        <dbReference type="ARBA" id="ARBA00007415"/>
    </source>
</evidence>
<dbReference type="PANTHER" id="PTHR10551:SF9">
    <property type="entry name" value="FASCIN-2"/>
    <property type="match status" value="1"/>
</dbReference>
<gene>
    <name evidence="9 10" type="primary">LOC106460987</name>
</gene>
<accession>A0ABM1SIN4</accession>
<dbReference type="CDD" id="cd23336">
    <property type="entry name" value="beta-trefoil_FSCN_rpt3"/>
    <property type="match status" value="1"/>
</dbReference>
<feature type="domain" description="Fascin-like" evidence="7">
    <location>
        <begin position="152"/>
        <end position="258"/>
    </location>
</feature>
<reference evidence="9 10" key="1">
    <citation type="submission" date="2025-05" db="UniProtKB">
        <authorList>
            <consortium name="RefSeq"/>
        </authorList>
    </citation>
    <scope>IDENTIFICATION</scope>
    <source>
        <tissue evidence="9 10">Muscle</tissue>
    </source>
</reference>
<dbReference type="RefSeq" id="XP_022243489.1">
    <property type="nucleotide sequence ID" value="XM_022387781.1"/>
</dbReference>
<dbReference type="GeneID" id="106460987"/>
<dbReference type="Gene3D" id="2.80.10.50">
    <property type="match status" value="4"/>
</dbReference>
<proteinExistence type="inferred from homology"/>
<dbReference type="InterPro" id="IPR022768">
    <property type="entry name" value="Fascin-like_dom"/>
</dbReference>
<organism evidence="8 9">
    <name type="scientific">Limulus polyphemus</name>
    <name type="common">Atlantic horseshoe crab</name>
    <dbReference type="NCBI Taxonomy" id="6850"/>
    <lineage>
        <taxon>Eukaryota</taxon>
        <taxon>Metazoa</taxon>
        <taxon>Ecdysozoa</taxon>
        <taxon>Arthropoda</taxon>
        <taxon>Chelicerata</taxon>
        <taxon>Merostomata</taxon>
        <taxon>Xiphosura</taxon>
        <taxon>Limulidae</taxon>
        <taxon>Limulus</taxon>
    </lineage>
</organism>
<evidence type="ECO:0000256" key="1">
    <source>
        <dbReference type="ARBA" id="ARBA00004245"/>
    </source>
</evidence>
<evidence type="ECO:0000256" key="4">
    <source>
        <dbReference type="ARBA" id="ARBA00023203"/>
    </source>
</evidence>
<evidence type="ECO:0000313" key="10">
    <source>
        <dbReference type="RefSeq" id="XP_022243490.1"/>
    </source>
</evidence>
<evidence type="ECO:0000259" key="7">
    <source>
        <dbReference type="Pfam" id="PF06268"/>
    </source>
</evidence>
<dbReference type="Proteomes" id="UP000694941">
    <property type="component" value="Unplaced"/>
</dbReference>
<dbReference type="InterPro" id="IPR010431">
    <property type="entry name" value="Fascin"/>
</dbReference>
<sequence>MMNRNGHRTDDDQVLPWTIGLVNSQFRYLTAENFGCKINANGIGLKKKQTWNLEWMEDGEAVSLRSHQGKYLAVDQFGNVTCEIEDKGAEATFQIFVADDRDGKWALQSLVRGYFLGASKDKVVCTAKIPGPAELWDVHLATRPQVLLRSFGRRRFARLLSNMNEIRFDANIPWGEDTLFTLIYDSGKYSLHTGDGRCLHADGKLVDKVGQDCRFTLEFHNKYLALKAADGRYLAPVGSKAILRTRTHSISKDELFTLEVSQPQVAFAGVSGKMVSVRQGVDVTANQDEICDHETFQLEIDNSSKRWYVRTIENRYWCLGSNGGIQATDCNRIPSSSFDLVWNQNGSVSFLAYNGRFVAAKKNGQLFVNSDRVEKMENFYLFLVNRSRIVIRCDQGFVGYKSATSQKLECNKSEYETIVIEKGKEPGIYYLQDGKSKKYWRVFEDEIVVDSDVPQGFYLEIREPSKLSLKTSSGNYLVAKKNGILKVGDNNPESATLWEF</sequence>
<feature type="domain" description="Fascin-like" evidence="7">
    <location>
        <begin position="27"/>
        <end position="138"/>
    </location>
</feature>
<feature type="domain" description="Fascin-like" evidence="7">
    <location>
        <begin position="272"/>
        <end position="380"/>
    </location>
</feature>
<dbReference type="Pfam" id="PF06268">
    <property type="entry name" value="Fascin"/>
    <property type="match status" value="4"/>
</dbReference>
<evidence type="ECO:0000256" key="3">
    <source>
        <dbReference type="ARBA" id="ARBA00022490"/>
    </source>
</evidence>
<feature type="domain" description="Fascin-like" evidence="7">
    <location>
        <begin position="405"/>
        <end position="500"/>
    </location>
</feature>
<evidence type="ECO:0000313" key="8">
    <source>
        <dbReference type="Proteomes" id="UP000694941"/>
    </source>
</evidence>
<evidence type="ECO:0000313" key="9">
    <source>
        <dbReference type="RefSeq" id="XP_022243489.1"/>
    </source>
</evidence>
<keyword evidence="5 6" id="KW-0206">Cytoskeleton</keyword>
<dbReference type="PIRSF" id="PIRSF005682">
    <property type="entry name" value="Fascin"/>
    <property type="match status" value="1"/>
</dbReference>